<evidence type="ECO:0000313" key="6">
    <source>
        <dbReference type="EMBL" id="KAG8186852.1"/>
    </source>
</evidence>
<dbReference type="GO" id="GO:0052629">
    <property type="term" value="F:phosphatidylinositol-3,5-bisphosphate 3-phosphatase activity"/>
    <property type="evidence" value="ECO:0007669"/>
    <property type="project" value="TreeGrafter"/>
</dbReference>
<dbReference type="GO" id="GO:0010506">
    <property type="term" value="P:regulation of autophagy"/>
    <property type="evidence" value="ECO:0007669"/>
    <property type="project" value="TreeGrafter"/>
</dbReference>
<evidence type="ECO:0000256" key="2">
    <source>
        <dbReference type="PIRSR" id="PIRSR630564-1"/>
    </source>
</evidence>
<name>A0AAV6URA1_9ARAC</name>
<dbReference type="PANTHER" id="PTHR10807:SF75">
    <property type="entry name" value="PHOSPHATIDYLINOSITOL-3-PHOSPHATE PHOSPHATASE"/>
    <property type="match status" value="1"/>
</dbReference>
<reference evidence="6 7" key="1">
    <citation type="journal article" date="2022" name="Nat. Ecol. Evol.">
        <title>A masculinizing supergene underlies an exaggerated male reproductive morph in a spider.</title>
        <authorList>
            <person name="Hendrickx F."/>
            <person name="De Corte Z."/>
            <person name="Sonet G."/>
            <person name="Van Belleghem S.M."/>
            <person name="Kostlbacher S."/>
            <person name="Vangestel C."/>
        </authorList>
    </citation>
    <scope>NUCLEOTIDE SEQUENCE [LARGE SCALE GENOMIC DNA]</scope>
    <source>
        <strain evidence="6">W744_W776</strain>
    </source>
</reference>
<gene>
    <name evidence="6" type="ORF">JTE90_024098</name>
</gene>
<organism evidence="6 7">
    <name type="scientific">Oedothorax gibbosus</name>
    <dbReference type="NCBI Taxonomy" id="931172"/>
    <lineage>
        <taxon>Eukaryota</taxon>
        <taxon>Metazoa</taxon>
        <taxon>Ecdysozoa</taxon>
        <taxon>Arthropoda</taxon>
        <taxon>Chelicerata</taxon>
        <taxon>Arachnida</taxon>
        <taxon>Araneae</taxon>
        <taxon>Araneomorphae</taxon>
        <taxon>Entelegynae</taxon>
        <taxon>Araneoidea</taxon>
        <taxon>Linyphiidae</taxon>
        <taxon>Erigoninae</taxon>
        <taxon>Oedothorax</taxon>
    </lineage>
</organism>
<feature type="active site" description="Phosphocysteine intermediate" evidence="2">
    <location>
        <position position="396"/>
    </location>
</feature>
<dbReference type="InterPro" id="IPR016130">
    <property type="entry name" value="Tyr_Pase_AS"/>
</dbReference>
<evidence type="ECO:0000259" key="5">
    <source>
        <dbReference type="PROSITE" id="PS51339"/>
    </source>
</evidence>
<dbReference type="PROSITE" id="PS00383">
    <property type="entry name" value="TYR_PHOSPHATASE_1"/>
    <property type="match status" value="1"/>
</dbReference>
<feature type="region of interest" description="Disordered" evidence="4">
    <location>
        <begin position="886"/>
        <end position="931"/>
    </location>
</feature>
<dbReference type="Pfam" id="PF06602">
    <property type="entry name" value="Myotub-related"/>
    <property type="match status" value="1"/>
</dbReference>
<feature type="domain" description="Myotubularin phosphatase" evidence="5">
    <location>
        <begin position="150"/>
        <end position="558"/>
    </location>
</feature>
<feature type="binding site" evidence="3">
    <location>
        <begin position="335"/>
        <end position="336"/>
    </location>
    <ligand>
        <name>substrate</name>
    </ligand>
</feature>
<dbReference type="InterPro" id="IPR029021">
    <property type="entry name" value="Prot-tyrosine_phosphatase-like"/>
</dbReference>
<feature type="binding site" evidence="3">
    <location>
        <begin position="310"/>
        <end position="313"/>
    </location>
    <ligand>
        <name>substrate</name>
    </ligand>
</feature>
<dbReference type="AlphaFoldDB" id="A0AAV6URA1"/>
<feature type="binding site" evidence="3">
    <location>
        <begin position="396"/>
        <end position="402"/>
    </location>
    <ligand>
        <name>substrate</name>
    </ligand>
</feature>
<dbReference type="InterPro" id="IPR030564">
    <property type="entry name" value="Myotubularin"/>
</dbReference>
<comment type="caution">
    <text evidence="6">The sequence shown here is derived from an EMBL/GenBank/DDBJ whole genome shotgun (WGS) entry which is preliminary data.</text>
</comment>
<dbReference type="SUPFAM" id="SSF50729">
    <property type="entry name" value="PH domain-like"/>
    <property type="match status" value="1"/>
</dbReference>
<evidence type="ECO:0000256" key="4">
    <source>
        <dbReference type="SAM" id="MobiDB-lite"/>
    </source>
</evidence>
<proteinExistence type="inferred from homology"/>
<sequence length="931" mass="105991">MDETSLEIVNAGEMYPKQSFTSDDGILSVPFNLLSGESPVYRGPSAEGIIIVTSYRLYQTEGPYINIPLGLVDCIEVRDILYLYIYCKDGRFFRCIFESAEEVQKWTKRIQSRIQLPQKIDACFAFRFLSWMREEQKENIVSQSNSNFGDIAADCTYAEAERMGFDLKSVWKISTINENYDLCPSYPRYIITPSMLLDEEMKDLSNFRYSNRIPAVVWRHQQNGCVIARSSQPRQGVWCWRNEFDEKLLDAISTACLMDPGYGDPRLSDEDTVIKSDMDSDISILYQGQDNKRKKLLIIDARSYAAAVTNRAKGGGYECDGYYPHCEVQYMGLANIHAIRSSFHSVRSLCVAPEDASWLSALEGTKWLLHISGLLRAALLVVDAVDVERRPVLVHCSDGWDRTPQIVALAEIMLDPFYRTKRGFQILVEREWLEFGHKFADRCGHPDGTDDRNERSPVFLQWLDCVFQLTRQFPCHFEFNEHYLARLVLHTYSCLFGTFLCNTDQDRRLKYSIYHRTFSVWPVLNEKGHFRNYLYNHSTEVLRPSFQIRNIEFWSEVYFPNNSANLGKSTMMSPDEQLPDIKPPIPVGEKTNLVKTKSCDNIHSPDHSMVLQRRKSDPNLVENNFPEKVESSFPEKISVPTPTITTEPVKTDSESAEIYNFSENNLNVTENDKKEEDLELCDISLCDERTDVKNSNLVLRQTAIDGSTDTLVSECGATIQHQWDTDGIEMQIIKRRLVSVATDTSDLLLETKISKELEPCKPNGRPNWYQEAVGAYISGAKKNCGSCSCSYTTPNHSRTPSSGFPATPCDDPGDMPNLKKDPASQIMDFDGLDFQSHDVQERLRKLILHYKNKVVSINQELQYAKEELFQRIYSCPHAKEGCFLEPEDTPSLAGSASSGDQPERESAGSESSWDLMGWTPDQGACVPNPGV</sequence>
<evidence type="ECO:0000313" key="7">
    <source>
        <dbReference type="Proteomes" id="UP000827092"/>
    </source>
</evidence>
<dbReference type="Proteomes" id="UP000827092">
    <property type="component" value="Unassembled WGS sequence"/>
</dbReference>
<evidence type="ECO:0000256" key="3">
    <source>
        <dbReference type="PIRSR" id="PIRSR630564-2"/>
    </source>
</evidence>
<dbReference type="GO" id="GO:0019903">
    <property type="term" value="F:protein phosphatase binding"/>
    <property type="evidence" value="ECO:0007669"/>
    <property type="project" value="TreeGrafter"/>
</dbReference>
<protein>
    <recommendedName>
        <fullName evidence="5">Myotubularin phosphatase domain-containing protein</fullName>
    </recommendedName>
</protein>
<dbReference type="GO" id="GO:0005737">
    <property type="term" value="C:cytoplasm"/>
    <property type="evidence" value="ECO:0007669"/>
    <property type="project" value="TreeGrafter"/>
</dbReference>
<dbReference type="SUPFAM" id="SSF52799">
    <property type="entry name" value="(Phosphotyrosine protein) phosphatases II"/>
    <property type="match status" value="1"/>
</dbReference>
<comment type="similarity">
    <text evidence="1">Belongs to the protein-tyrosine phosphatase family. Non-receptor class myotubularin subfamily.</text>
</comment>
<dbReference type="InterPro" id="IPR010569">
    <property type="entry name" value="Myotubularin-like_Pase_dom"/>
</dbReference>
<dbReference type="PANTHER" id="PTHR10807">
    <property type="entry name" value="MYOTUBULARIN-RELATED"/>
    <property type="match status" value="1"/>
</dbReference>
<keyword evidence="7" id="KW-1185">Reference proteome</keyword>
<dbReference type="GO" id="GO:0004438">
    <property type="term" value="F:phosphatidylinositol-3-phosphate phosphatase activity"/>
    <property type="evidence" value="ECO:0007669"/>
    <property type="project" value="TreeGrafter"/>
</dbReference>
<evidence type="ECO:0000256" key="1">
    <source>
        <dbReference type="ARBA" id="ARBA00007471"/>
    </source>
</evidence>
<dbReference type="GO" id="GO:0046856">
    <property type="term" value="P:phosphatidylinositol dephosphorylation"/>
    <property type="evidence" value="ECO:0007669"/>
    <property type="project" value="TreeGrafter"/>
</dbReference>
<dbReference type="EMBL" id="JAFNEN010000287">
    <property type="protein sequence ID" value="KAG8186852.1"/>
    <property type="molecule type" value="Genomic_DNA"/>
</dbReference>
<accession>A0AAV6URA1</accession>
<dbReference type="GO" id="GO:0016020">
    <property type="term" value="C:membrane"/>
    <property type="evidence" value="ECO:0007669"/>
    <property type="project" value="TreeGrafter"/>
</dbReference>
<dbReference type="PROSITE" id="PS51339">
    <property type="entry name" value="PPASE_MYOTUBULARIN"/>
    <property type="match status" value="1"/>
</dbReference>